<name>A0A3S9A5W9_9BACL</name>
<dbReference type="GO" id="GO:0045892">
    <property type="term" value="P:negative regulation of DNA-templated transcription"/>
    <property type="evidence" value="ECO:0007669"/>
    <property type="project" value="TreeGrafter"/>
</dbReference>
<comment type="cofactor">
    <cofactor evidence="1">
        <name>Zn(2+)</name>
        <dbReference type="ChEBI" id="CHEBI:29105"/>
    </cofactor>
    <text evidence="1">Binds 1 zinc ion per subunit.</text>
</comment>
<dbReference type="GO" id="GO:0008270">
    <property type="term" value="F:zinc ion binding"/>
    <property type="evidence" value="ECO:0007669"/>
    <property type="project" value="TreeGrafter"/>
</dbReference>
<dbReference type="PANTHER" id="PTHR33202">
    <property type="entry name" value="ZINC UPTAKE REGULATION PROTEIN"/>
    <property type="match status" value="1"/>
</dbReference>
<keyword evidence="1" id="KW-0479">Metal-binding</keyword>
<dbReference type="InterPro" id="IPR036388">
    <property type="entry name" value="WH-like_DNA-bd_sf"/>
</dbReference>
<gene>
    <name evidence="2" type="ORF">EJC50_16630</name>
</gene>
<dbReference type="GO" id="GO:1900376">
    <property type="term" value="P:regulation of secondary metabolite biosynthetic process"/>
    <property type="evidence" value="ECO:0007669"/>
    <property type="project" value="TreeGrafter"/>
</dbReference>
<dbReference type="InterPro" id="IPR036390">
    <property type="entry name" value="WH_DNA-bd_sf"/>
</dbReference>
<dbReference type="OrthoDB" id="8659436at2"/>
<evidence type="ECO:0000313" key="3">
    <source>
        <dbReference type="Proteomes" id="UP000272528"/>
    </source>
</evidence>
<dbReference type="GO" id="GO:0003700">
    <property type="term" value="F:DNA-binding transcription factor activity"/>
    <property type="evidence" value="ECO:0007669"/>
    <property type="project" value="InterPro"/>
</dbReference>
<feature type="binding site" evidence="1">
    <location>
        <position position="105"/>
    </location>
    <ligand>
        <name>Zn(2+)</name>
        <dbReference type="ChEBI" id="CHEBI:29105"/>
    </ligand>
</feature>
<dbReference type="SUPFAM" id="SSF46785">
    <property type="entry name" value="Winged helix' DNA-binding domain"/>
    <property type="match status" value="1"/>
</dbReference>
<keyword evidence="3" id="KW-1185">Reference proteome</keyword>
<dbReference type="AlphaFoldDB" id="A0A3S9A5W9"/>
<dbReference type="KEGG" id="palb:EJC50_16630"/>
<dbReference type="InterPro" id="IPR002481">
    <property type="entry name" value="FUR"/>
</dbReference>
<dbReference type="EMBL" id="CP034437">
    <property type="protein sequence ID" value="AZN41115.1"/>
    <property type="molecule type" value="Genomic_DNA"/>
</dbReference>
<dbReference type="RefSeq" id="WP_126016822.1">
    <property type="nucleotide sequence ID" value="NZ_CP034437.1"/>
</dbReference>
<protein>
    <submittedName>
        <fullName evidence="2">Transcriptional repressor</fullName>
    </submittedName>
</protein>
<feature type="binding site" evidence="1">
    <location>
        <position position="102"/>
    </location>
    <ligand>
        <name>Zn(2+)</name>
        <dbReference type="ChEBI" id="CHEBI:29105"/>
    </ligand>
</feature>
<dbReference type="Pfam" id="PF01475">
    <property type="entry name" value="FUR"/>
    <property type="match status" value="1"/>
</dbReference>
<dbReference type="PANTHER" id="PTHR33202:SF7">
    <property type="entry name" value="FERRIC UPTAKE REGULATION PROTEIN"/>
    <property type="match status" value="1"/>
</dbReference>
<reference evidence="3" key="1">
    <citation type="submission" date="2018-12" db="EMBL/GenBank/DDBJ databases">
        <title>Genome sequence of Peanibacillus sp.</title>
        <authorList>
            <person name="Subramani G."/>
            <person name="Srinivasan S."/>
            <person name="Kim M.K."/>
        </authorList>
    </citation>
    <scope>NUCLEOTIDE SEQUENCE [LARGE SCALE GENOMIC DNA]</scope>
    <source>
        <strain evidence="3">18JY67-1</strain>
    </source>
</reference>
<accession>A0A3S9A5W9</accession>
<organism evidence="2 3">
    <name type="scientific">Paenibacillus albus</name>
    <dbReference type="NCBI Taxonomy" id="2495582"/>
    <lineage>
        <taxon>Bacteria</taxon>
        <taxon>Bacillati</taxon>
        <taxon>Bacillota</taxon>
        <taxon>Bacilli</taxon>
        <taxon>Bacillales</taxon>
        <taxon>Paenibacillaceae</taxon>
        <taxon>Paenibacillus</taxon>
    </lineage>
</organism>
<keyword evidence="1" id="KW-0862">Zinc</keyword>
<proteinExistence type="predicted"/>
<dbReference type="Proteomes" id="UP000272528">
    <property type="component" value="Chromosome"/>
</dbReference>
<sequence>MSITKELAAVRDLLEQKGTKLTKQREAIILFLLEHPEQHFTVEEIFTHIKATHPDIGIATIYRSVELYFDLRLVEKLTYDTGICRYSFIKSEDRHLHHNLLCMKCKKVKIIKKIG</sequence>
<evidence type="ECO:0000313" key="2">
    <source>
        <dbReference type="EMBL" id="AZN41115.1"/>
    </source>
</evidence>
<dbReference type="GO" id="GO:0000976">
    <property type="term" value="F:transcription cis-regulatory region binding"/>
    <property type="evidence" value="ECO:0007669"/>
    <property type="project" value="TreeGrafter"/>
</dbReference>
<dbReference type="Gene3D" id="1.10.10.10">
    <property type="entry name" value="Winged helix-like DNA-binding domain superfamily/Winged helix DNA-binding domain"/>
    <property type="match status" value="1"/>
</dbReference>
<evidence type="ECO:0000256" key="1">
    <source>
        <dbReference type="PIRSR" id="PIRSR602481-1"/>
    </source>
</evidence>